<dbReference type="InterPro" id="IPR001817">
    <property type="entry name" value="Vasoprsn_rcpt"/>
</dbReference>
<dbReference type="GO" id="GO:0005000">
    <property type="term" value="F:vasopressin receptor activity"/>
    <property type="evidence" value="ECO:0007669"/>
    <property type="project" value="InterPro"/>
</dbReference>
<dbReference type="PROSITE" id="PS00237">
    <property type="entry name" value="G_PROTEIN_RECEP_F1_1"/>
    <property type="match status" value="1"/>
</dbReference>
<comment type="subcellular location">
    <subcellularLocation>
        <location evidence="1 10">Cell membrane</location>
        <topology evidence="1 10">Multi-pass membrane protein</topology>
    </subcellularLocation>
</comment>
<keyword evidence="6 10" id="KW-0472">Membrane</keyword>
<feature type="domain" description="G-protein coupled receptors family 1 profile" evidence="12">
    <location>
        <begin position="71"/>
        <end position="361"/>
    </location>
</feature>
<dbReference type="InParanoid" id="A0A1S3KF71"/>
<evidence type="ECO:0000256" key="3">
    <source>
        <dbReference type="ARBA" id="ARBA00022692"/>
    </source>
</evidence>
<dbReference type="PROSITE" id="PS50262">
    <property type="entry name" value="G_PROTEIN_RECEP_F1_2"/>
    <property type="match status" value="1"/>
</dbReference>
<evidence type="ECO:0000256" key="9">
    <source>
        <dbReference type="ARBA" id="ARBA00023224"/>
    </source>
</evidence>
<feature type="transmembrane region" description="Helical" evidence="10">
    <location>
        <begin position="222"/>
        <end position="243"/>
    </location>
</feature>
<dbReference type="PRINTS" id="PR00896">
    <property type="entry name" value="VASOPRESSINR"/>
</dbReference>
<dbReference type="GO" id="GO:0042277">
    <property type="term" value="F:peptide binding"/>
    <property type="evidence" value="ECO:0007669"/>
    <property type="project" value="TreeGrafter"/>
</dbReference>
<dbReference type="PANTHER" id="PTHR24241">
    <property type="entry name" value="NEUROPEPTIDE RECEPTOR-RELATED G-PROTEIN COUPLED RECEPTOR"/>
    <property type="match status" value="1"/>
</dbReference>
<keyword evidence="8 10" id="KW-0325">Glycoprotein</keyword>
<evidence type="ECO:0000256" key="2">
    <source>
        <dbReference type="ARBA" id="ARBA00022475"/>
    </source>
</evidence>
<dbReference type="Pfam" id="PF00001">
    <property type="entry name" value="7tm_1"/>
    <property type="match status" value="1"/>
</dbReference>
<dbReference type="PRINTS" id="PR00237">
    <property type="entry name" value="GPCRRHODOPSN"/>
</dbReference>
<evidence type="ECO:0000256" key="8">
    <source>
        <dbReference type="ARBA" id="ARBA00023180"/>
    </source>
</evidence>
<name>A0A1S3KF71_LINAN</name>
<dbReference type="GO" id="GO:0032870">
    <property type="term" value="P:cellular response to hormone stimulus"/>
    <property type="evidence" value="ECO:0007669"/>
    <property type="project" value="TreeGrafter"/>
</dbReference>
<dbReference type="SUPFAM" id="SSF81321">
    <property type="entry name" value="Family A G protein-coupled receptor-like"/>
    <property type="match status" value="1"/>
</dbReference>
<dbReference type="FunCoup" id="A0A1S3KF71">
    <property type="interactions" value="84"/>
</dbReference>
<evidence type="ECO:0000313" key="13">
    <source>
        <dbReference type="Proteomes" id="UP000085678"/>
    </source>
</evidence>
<sequence length="456" mass="50529">MDTITTTTFLTSNAGQEGAALLPTAKEPVAAPILNITSLNATNCSVPVRVEWLVRTEIGVLGAVFFMAIFGNVCVLVALYLYKKKLSRMHYFIMHLSISDLLVAVWNILPQLATDITFRFQVSNDGLCRIVKYFQVFVLYLSCYVLVMTGVDRYYAICHPLSNYAWSTRKVNTMIGIAWGLAALVSAPQLALFSYREVSPYGCGIYDCTHIYEFLPPWVLKAYITTFAILLFFIPLVILIFVYGRICWEVWGNPSGRLSTGSRNSGTAAVTFNCPSSIPSGNEDDDTTTPRAHGRTRLSRAKVKTIKLTFTIIIAYVACWTPFFVIQLWWLYDETAPEGDAAFVVIILLASLNSCCNPWIYLIFNSNLIRQILPCPSKSSQRASSHNCNRTAADAGFHPLPTSSYGQSSRRTRFDSRSSSLTSMSVLTKTKVVMDTDITGLKLGVAKKSSNSVSGV</sequence>
<gene>
    <name evidence="14" type="primary">LOC106181451</name>
</gene>
<keyword evidence="13" id="KW-1185">Reference proteome</keyword>
<comment type="similarity">
    <text evidence="10">Belongs to the G-protein coupled receptor 1 family. Vasopressin/oxytocin receptor subfamily.</text>
</comment>
<evidence type="ECO:0000256" key="6">
    <source>
        <dbReference type="ARBA" id="ARBA00023136"/>
    </source>
</evidence>
<evidence type="ECO:0000256" key="10">
    <source>
        <dbReference type="RuleBase" id="RU046427"/>
    </source>
</evidence>
<dbReference type="Gene3D" id="1.20.1070.10">
    <property type="entry name" value="Rhodopsin 7-helix transmembrane proteins"/>
    <property type="match status" value="1"/>
</dbReference>
<dbReference type="InterPro" id="IPR017452">
    <property type="entry name" value="GPCR_Rhodpsn_7TM"/>
</dbReference>
<dbReference type="PANTHER" id="PTHR24241:SF161">
    <property type="entry name" value="G-PROTEIN COUPLED RECEPTORS FAMILY 1 PROFILE DOMAIN-CONTAINING PROTEIN"/>
    <property type="match status" value="1"/>
</dbReference>
<feature type="region of interest" description="Disordered" evidence="11">
    <location>
        <begin position="392"/>
        <end position="417"/>
    </location>
</feature>
<dbReference type="InterPro" id="IPR000276">
    <property type="entry name" value="GPCR_Rhodpsn"/>
</dbReference>
<dbReference type="RefSeq" id="XP_013421283.1">
    <property type="nucleotide sequence ID" value="XM_013565829.1"/>
</dbReference>
<feature type="transmembrane region" description="Helical" evidence="10">
    <location>
        <begin position="58"/>
        <end position="82"/>
    </location>
</feature>
<evidence type="ECO:0000259" key="12">
    <source>
        <dbReference type="PROSITE" id="PS50262"/>
    </source>
</evidence>
<dbReference type="Proteomes" id="UP000085678">
    <property type="component" value="Unplaced"/>
</dbReference>
<dbReference type="CDD" id="cd15196">
    <property type="entry name" value="7tmA_Vasopressin_Oxytocin"/>
    <property type="match status" value="1"/>
</dbReference>
<evidence type="ECO:0000256" key="4">
    <source>
        <dbReference type="ARBA" id="ARBA00022989"/>
    </source>
</evidence>
<keyword evidence="5 10" id="KW-0297">G-protein coupled receptor</keyword>
<proteinExistence type="inferred from homology"/>
<feature type="transmembrane region" description="Helical" evidence="10">
    <location>
        <begin position="308"/>
        <end position="330"/>
    </location>
</feature>
<accession>A0A1S3KF71</accession>
<evidence type="ECO:0000256" key="5">
    <source>
        <dbReference type="ARBA" id="ARBA00023040"/>
    </source>
</evidence>
<feature type="transmembrane region" description="Helical" evidence="10">
    <location>
        <begin position="130"/>
        <end position="151"/>
    </location>
</feature>
<dbReference type="KEGG" id="lak:106181451"/>
<keyword evidence="2" id="KW-1003">Cell membrane</keyword>
<dbReference type="GeneID" id="106181451"/>
<keyword evidence="3 10" id="KW-0812">Transmembrane</keyword>
<dbReference type="GO" id="GO:0005886">
    <property type="term" value="C:plasma membrane"/>
    <property type="evidence" value="ECO:0007669"/>
    <property type="project" value="UniProtKB-SubCell"/>
</dbReference>
<feature type="transmembrane region" description="Helical" evidence="10">
    <location>
        <begin position="89"/>
        <end position="110"/>
    </location>
</feature>
<feature type="transmembrane region" description="Helical" evidence="10">
    <location>
        <begin position="171"/>
        <end position="191"/>
    </location>
</feature>
<evidence type="ECO:0000256" key="7">
    <source>
        <dbReference type="ARBA" id="ARBA00023170"/>
    </source>
</evidence>
<dbReference type="OrthoDB" id="6435638at2759"/>
<evidence type="ECO:0000256" key="11">
    <source>
        <dbReference type="SAM" id="MobiDB-lite"/>
    </source>
</evidence>
<evidence type="ECO:0000256" key="1">
    <source>
        <dbReference type="ARBA" id="ARBA00004651"/>
    </source>
</evidence>
<organism evidence="13 14">
    <name type="scientific">Lingula anatina</name>
    <name type="common">Brachiopod</name>
    <name type="synonym">Lingula unguis</name>
    <dbReference type="NCBI Taxonomy" id="7574"/>
    <lineage>
        <taxon>Eukaryota</taxon>
        <taxon>Metazoa</taxon>
        <taxon>Spiralia</taxon>
        <taxon>Lophotrochozoa</taxon>
        <taxon>Brachiopoda</taxon>
        <taxon>Linguliformea</taxon>
        <taxon>Lingulata</taxon>
        <taxon>Lingulida</taxon>
        <taxon>Linguloidea</taxon>
        <taxon>Lingulidae</taxon>
        <taxon>Lingula</taxon>
    </lineage>
</organism>
<dbReference type="STRING" id="7574.A0A1S3KF71"/>
<dbReference type="AlphaFoldDB" id="A0A1S3KF71"/>
<feature type="transmembrane region" description="Helical" evidence="10">
    <location>
        <begin position="342"/>
        <end position="364"/>
    </location>
</feature>
<protein>
    <submittedName>
        <fullName evidence="14">Cephalotocin receptor 2-like</fullName>
    </submittedName>
</protein>
<evidence type="ECO:0000313" key="14">
    <source>
        <dbReference type="RefSeq" id="XP_013421283.1"/>
    </source>
</evidence>
<reference evidence="14" key="1">
    <citation type="submission" date="2025-08" db="UniProtKB">
        <authorList>
            <consortium name="RefSeq"/>
        </authorList>
    </citation>
    <scope>IDENTIFICATION</scope>
    <source>
        <tissue evidence="14">Gonads</tissue>
    </source>
</reference>
<keyword evidence="9 10" id="KW-0807">Transducer</keyword>
<keyword evidence="4 10" id="KW-1133">Transmembrane helix</keyword>
<keyword evidence="7 10" id="KW-0675">Receptor</keyword>